<name>A0A1I8HTT0_9PLAT</name>
<organism evidence="2 3">
    <name type="scientific">Macrostomum lignano</name>
    <dbReference type="NCBI Taxonomy" id="282301"/>
    <lineage>
        <taxon>Eukaryota</taxon>
        <taxon>Metazoa</taxon>
        <taxon>Spiralia</taxon>
        <taxon>Lophotrochozoa</taxon>
        <taxon>Platyhelminthes</taxon>
        <taxon>Rhabditophora</taxon>
        <taxon>Macrostomorpha</taxon>
        <taxon>Macrostomida</taxon>
        <taxon>Macrostomidae</taxon>
        <taxon>Macrostomum</taxon>
    </lineage>
</organism>
<reference evidence="3" key="1">
    <citation type="submission" date="2016-11" db="UniProtKB">
        <authorList>
            <consortium name="WormBaseParasite"/>
        </authorList>
    </citation>
    <scope>IDENTIFICATION</scope>
</reference>
<evidence type="ECO:0000313" key="3">
    <source>
        <dbReference type="WBParaSite" id="maker-uti_cns_0007757-snap-gene-0.2-mRNA-1"/>
    </source>
</evidence>
<proteinExistence type="predicted"/>
<accession>A0A1I8HTT0</accession>
<feature type="region of interest" description="Disordered" evidence="1">
    <location>
        <begin position="83"/>
        <end position="133"/>
    </location>
</feature>
<evidence type="ECO:0000256" key="1">
    <source>
        <dbReference type="SAM" id="MobiDB-lite"/>
    </source>
</evidence>
<evidence type="ECO:0000313" key="2">
    <source>
        <dbReference type="Proteomes" id="UP000095280"/>
    </source>
</evidence>
<dbReference type="AlphaFoldDB" id="A0A1I8HTT0"/>
<protein>
    <submittedName>
        <fullName evidence="3">Mastermind-like 3</fullName>
    </submittedName>
</protein>
<dbReference type="Proteomes" id="UP000095280">
    <property type="component" value="Unplaced"/>
</dbReference>
<keyword evidence="2" id="KW-1185">Reference proteome</keyword>
<sequence>QSSVDPASVGSDSRLQLRELLAKQSKERQIQKTLLDGRPVPVVQQQAQSQSPQVLQQPNNVSLWQDQRSISGAAAAVSVAVSGDPNRGSTAAAASPAGPGVWAPASVGPAMGRMHPMQQHQQQPQQQQQQVCN</sequence>
<dbReference type="WBParaSite" id="maker-uti_cns_0007757-snap-gene-0.2-mRNA-1">
    <property type="protein sequence ID" value="maker-uti_cns_0007757-snap-gene-0.2-mRNA-1"/>
    <property type="gene ID" value="maker-uti_cns_0007757-snap-gene-0.2"/>
</dbReference>